<gene>
    <name evidence="2" type="ORF">N288_03320</name>
</gene>
<dbReference type="RefSeq" id="WP_009792223.1">
    <property type="nucleotide sequence ID" value="NC_022524.1"/>
</dbReference>
<proteinExistence type="predicted"/>
<dbReference type="HOGENOM" id="CLU_3212438_0_0_9"/>
<dbReference type="EMBL" id="CP006643">
    <property type="protein sequence ID" value="AGX02627.1"/>
    <property type="molecule type" value="Genomic_DNA"/>
</dbReference>
<dbReference type="KEGG" id="bif:N288_03320"/>
<sequence length="44" mass="5036">MNNAVLLRGDWMSYLSICRAIFHEAAVNGTSLSIFSSFIWKTKR</sequence>
<keyword evidence="1" id="KW-0812">Transmembrane</keyword>
<protein>
    <submittedName>
        <fullName evidence="2">Uncharacterized protein</fullName>
    </submittedName>
</protein>
<evidence type="ECO:0000313" key="2">
    <source>
        <dbReference type="EMBL" id="AGX02627.1"/>
    </source>
</evidence>
<reference evidence="2 3" key="1">
    <citation type="submission" date="2013-07" db="EMBL/GenBank/DDBJ databases">
        <title>Complete genome sequence of Bacillus infantis NRRL B-14911 that has potential to induce cardiac disease by antigenic mimicry.</title>
        <authorList>
            <person name="Massilamany C."/>
            <person name="Smith T.P.L."/>
            <person name="Loy J.D."/>
            <person name="Barletta R."/>
            <person name="Reddy J."/>
        </authorList>
    </citation>
    <scope>NUCLEOTIDE SEQUENCE [LARGE SCALE GENOMIC DNA]</scope>
    <source>
        <strain evidence="2 3">NRRL B-14911</strain>
    </source>
</reference>
<keyword evidence="3" id="KW-1185">Reference proteome</keyword>
<dbReference type="AlphaFoldDB" id="U5L7J0"/>
<dbReference type="Proteomes" id="UP000017805">
    <property type="component" value="Chromosome"/>
</dbReference>
<dbReference type="NCBIfam" id="NF041642">
    <property type="entry name" value="RAxF_45"/>
    <property type="match status" value="1"/>
</dbReference>
<dbReference type="PATRIC" id="fig|1367477.3.peg.608"/>
<accession>U5L7J0</accession>
<dbReference type="GeneID" id="97347912"/>
<dbReference type="InterPro" id="IPR048146">
    <property type="entry name" value="RAxF_45-like"/>
</dbReference>
<evidence type="ECO:0000313" key="3">
    <source>
        <dbReference type="Proteomes" id="UP000017805"/>
    </source>
</evidence>
<feature type="transmembrane region" description="Helical" evidence="1">
    <location>
        <begin position="20"/>
        <end position="40"/>
    </location>
</feature>
<evidence type="ECO:0000256" key="1">
    <source>
        <dbReference type="SAM" id="Phobius"/>
    </source>
</evidence>
<keyword evidence="1" id="KW-0472">Membrane</keyword>
<keyword evidence="1" id="KW-1133">Transmembrane helix</keyword>
<dbReference type="STRING" id="1367477.N288_03320"/>
<organism evidence="2 3">
    <name type="scientific">Bacillus infantis NRRL B-14911</name>
    <dbReference type="NCBI Taxonomy" id="1367477"/>
    <lineage>
        <taxon>Bacteria</taxon>
        <taxon>Bacillati</taxon>
        <taxon>Bacillota</taxon>
        <taxon>Bacilli</taxon>
        <taxon>Bacillales</taxon>
        <taxon>Bacillaceae</taxon>
        <taxon>Bacillus</taxon>
    </lineage>
</organism>
<name>U5L7J0_9BACI</name>